<comment type="similarity">
    <text evidence="1">Belongs to the short-chain dehydrogenases/reductases (SDR) family.</text>
</comment>
<organism evidence="3 4">
    <name type="scientific">Acuticoccus mangrovi</name>
    <dbReference type="NCBI Taxonomy" id="2796142"/>
    <lineage>
        <taxon>Bacteria</taxon>
        <taxon>Pseudomonadati</taxon>
        <taxon>Pseudomonadota</taxon>
        <taxon>Alphaproteobacteria</taxon>
        <taxon>Hyphomicrobiales</taxon>
        <taxon>Amorphaceae</taxon>
        <taxon>Acuticoccus</taxon>
    </lineage>
</organism>
<dbReference type="AlphaFoldDB" id="A0A934IPH6"/>
<keyword evidence="2" id="KW-0560">Oxidoreductase</keyword>
<evidence type="ECO:0000256" key="2">
    <source>
        <dbReference type="ARBA" id="ARBA00023002"/>
    </source>
</evidence>
<dbReference type="PRINTS" id="PR00080">
    <property type="entry name" value="SDRFAMILY"/>
</dbReference>
<dbReference type="InterPro" id="IPR020904">
    <property type="entry name" value="Sc_DH/Rdtase_CS"/>
</dbReference>
<keyword evidence="4" id="KW-1185">Reference proteome</keyword>
<sequence>MSRALVVGGGTGLGLASAKALAASGPVFLTGRRAAPLQDAALAIGSQCVGTATGDGTVESDVAAVVEAAVAALGGLDTLVVSSGATSVGSVLDATLEDMRHVGESNILPLFLYSRAAVPHMTDGGAIVAVASIAGSVPHAERIAYCTSKAAVIGMVRQMALDLAPRGIRVNAVSPSLVLTELSRGAINASPDPERTLAERRGRHPIGRLGNAEEIGAMVATLAGPNGEWITGQDVRLDGGLSLRAAAAPPG</sequence>
<dbReference type="PANTHER" id="PTHR42760:SF133">
    <property type="entry name" value="3-OXOACYL-[ACYL-CARRIER-PROTEIN] REDUCTASE"/>
    <property type="match status" value="1"/>
</dbReference>
<dbReference type="RefSeq" id="WP_198883570.1">
    <property type="nucleotide sequence ID" value="NZ_JAEKJA010000019.1"/>
</dbReference>
<evidence type="ECO:0000256" key="1">
    <source>
        <dbReference type="ARBA" id="ARBA00006484"/>
    </source>
</evidence>
<evidence type="ECO:0000313" key="4">
    <source>
        <dbReference type="Proteomes" id="UP000609531"/>
    </source>
</evidence>
<dbReference type="InterPro" id="IPR036291">
    <property type="entry name" value="NAD(P)-bd_dom_sf"/>
</dbReference>
<dbReference type="Gene3D" id="3.40.50.720">
    <property type="entry name" value="NAD(P)-binding Rossmann-like Domain"/>
    <property type="match status" value="1"/>
</dbReference>
<dbReference type="EMBL" id="JAEKJA010000019">
    <property type="protein sequence ID" value="MBJ3777662.1"/>
    <property type="molecule type" value="Genomic_DNA"/>
</dbReference>
<dbReference type="PROSITE" id="PS00061">
    <property type="entry name" value="ADH_SHORT"/>
    <property type="match status" value="1"/>
</dbReference>
<dbReference type="FunFam" id="3.40.50.720:FF:000084">
    <property type="entry name" value="Short-chain dehydrogenase reductase"/>
    <property type="match status" value="1"/>
</dbReference>
<accession>A0A934IPH6</accession>
<dbReference type="CDD" id="cd05233">
    <property type="entry name" value="SDR_c"/>
    <property type="match status" value="1"/>
</dbReference>
<reference evidence="3" key="1">
    <citation type="submission" date="2020-12" db="EMBL/GenBank/DDBJ databases">
        <title>Bacterial taxonomy.</title>
        <authorList>
            <person name="Pan X."/>
        </authorList>
    </citation>
    <scope>NUCLEOTIDE SEQUENCE</scope>
    <source>
        <strain evidence="3">B2012</strain>
    </source>
</reference>
<comment type="caution">
    <text evidence="3">The sequence shown here is derived from an EMBL/GenBank/DDBJ whole genome shotgun (WGS) entry which is preliminary data.</text>
</comment>
<protein>
    <submittedName>
        <fullName evidence="3">SDR family oxidoreductase</fullName>
    </submittedName>
</protein>
<dbReference type="Proteomes" id="UP000609531">
    <property type="component" value="Unassembled WGS sequence"/>
</dbReference>
<dbReference type="GO" id="GO:0016616">
    <property type="term" value="F:oxidoreductase activity, acting on the CH-OH group of donors, NAD or NADP as acceptor"/>
    <property type="evidence" value="ECO:0007669"/>
    <property type="project" value="TreeGrafter"/>
</dbReference>
<name>A0A934IPH6_9HYPH</name>
<gene>
    <name evidence="3" type="ORF">JCR33_18295</name>
</gene>
<evidence type="ECO:0000313" key="3">
    <source>
        <dbReference type="EMBL" id="MBJ3777662.1"/>
    </source>
</evidence>
<dbReference type="InterPro" id="IPR002347">
    <property type="entry name" value="SDR_fam"/>
</dbReference>
<dbReference type="SUPFAM" id="SSF51735">
    <property type="entry name" value="NAD(P)-binding Rossmann-fold domains"/>
    <property type="match status" value="1"/>
</dbReference>
<proteinExistence type="inferred from homology"/>
<dbReference type="PANTHER" id="PTHR42760">
    <property type="entry name" value="SHORT-CHAIN DEHYDROGENASES/REDUCTASES FAMILY MEMBER"/>
    <property type="match status" value="1"/>
</dbReference>
<dbReference type="Pfam" id="PF13561">
    <property type="entry name" value="adh_short_C2"/>
    <property type="match status" value="1"/>
</dbReference>
<dbReference type="PRINTS" id="PR00081">
    <property type="entry name" value="GDHRDH"/>
</dbReference>